<dbReference type="GO" id="GO:0004497">
    <property type="term" value="F:monooxygenase activity"/>
    <property type="evidence" value="ECO:0007669"/>
    <property type="project" value="UniProtKB-KW"/>
</dbReference>
<evidence type="ECO:0000313" key="1">
    <source>
        <dbReference type="EMBL" id="MBC3916552.1"/>
    </source>
</evidence>
<keyword evidence="2" id="KW-1185">Reference proteome</keyword>
<sequence length="111" mass="12293">MYTSTFTFQKKQYDAAFYALDEQIASLAKAIPGYLGEESWENADTGLISNVYYWDSLESLQALMANPIHQQAKAAQANWLDGYQVVVAQVLRSYGDGKLAHPCAELHGAIT</sequence>
<dbReference type="SUPFAM" id="SSF54909">
    <property type="entry name" value="Dimeric alpha+beta barrel"/>
    <property type="match status" value="1"/>
</dbReference>
<reference evidence="1 2" key="1">
    <citation type="submission" date="2020-08" db="EMBL/GenBank/DDBJ databases">
        <title>Novel species isolated from subtropical streams in China.</title>
        <authorList>
            <person name="Lu H."/>
        </authorList>
    </citation>
    <scope>NUCLEOTIDE SEQUENCE [LARGE SCALE GENOMIC DNA]</scope>
    <source>
        <strain evidence="1 2">CY18W</strain>
    </source>
</reference>
<dbReference type="InterPro" id="IPR052936">
    <property type="entry name" value="Jasmonate_Hydroxylase-like"/>
</dbReference>
<name>A0ABR6ZKY2_9BURK</name>
<protein>
    <submittedName>
        <fullName evidence="1">Antibiotic biosynthesis monooxygenase</fullName>
    </submittedName>
</protein>
<accession>A0ABR6ZKY2</accession>
<dbReference type="RefSeq" id="WP_186945809.1">
    <property type="nucleotide sequence ID" value="NZ_JACOGF010000002.1"/>
</dbReference>
<gene>
    <name evidence="1" type="ORF">H8L32_03555</name>
</gene>
<proteinExistence type="predicted"/>
<dbReference type="Proteomes" id="UP000650424">
    <property type="component" value="Unassembled WGS sequence"/>
</dbReference>
<dbReference type="PANTHER" id="PTHR37811">
    <property type="entry name" value="BLL5343 PROTEIN"/>
    <property type="match status" value="1"/>
</dbReference>
<organism evidence="1 2">
    <name type="scientific">Undibacterium hunanense</name>
    <dbReference type="NCBI Taxonomy" id="2762292"/>
    <lineage>
        <taxon>Bacteria</taxon>
        <taxon>Pseudomonadati</taxon>
        <taxon>Pseudomonadota</taxon>
        <taxon>Betaproteobacteria</taxon>
        <taxon>Burkholderiales</taxon>
        <taxon>Oxalobacteraceae</taxon>
        <taxon>Undibacterium</taxon>
    </lineage>
</organism>
<dbReference type="Gene3D" id="3.30.70.100">
    <property type="match status" value="1"/>
</dbReference>
<keyword evidence="1" id="KW-0503">Monooxygenase</keyword>
<dbReference type="EMBL" id="JACOGF010000002">
    <property type="protein sequence ID" value="MBC3916552.1"/>
    <property type="molecule type" value="Genomic_DNA"/>
</dbReference>
<dbReference type="InterPro" id="IPR011008">
    <property type="entry name" value="Dimeric_a/b-barrel"/>
</dbReference>
<dbReference type="PANTHER" id="PTHR37811:SF2">
    <property type="entry name" value="ABM DOMAIN-CONTAINING PROTEIN"/>
    <property type="match status" value="1"/>
</dbReference>
<comment type="caution">
    <text evidence="1">The sequence shown here is derived from an EMBL/GenBank/DDBJ whole genome shotgun (WGS) entry which is preliminary data.</text>
</comment>
<keyword evidence="1" id="KW-0560">Oxidoreductase</keyword>
<evidence type="ECO:0000313" key="2">
    <source>
        <dbReference type="Proteomes" id="UP000650424"/>
    </source>
</evidence>